<dbReference type="RefSeq" id="WP_381031816.1">
    <property type="nucleotide sequence ID" value="NZ_JBHSNY010000029.1"/>
</dbReference>
<proteinExistence type="predicted"/>
<feature type="signal peptide" evidence="1">
    <location>
        <begin position="1"/>
        <end position="28"/>
    </location>
</feature>
<keyword evidence="3" id="KW-1185">Reference proteome</keyword>
<evidence type="ECO:0000256" key="1">
    <source>
        <dbReference type="SAM" id="SignalP"/>
    </source>
</evidence>
<protein>
    <recommendedName>
        <fullName evidence="4">Secreted protein</fullName>
    </recommendedName>
</protein>
<gene>
    <name evidence="2" type="ORF">ACFPZJ_39290</name>
</gene>
<evidence type="ECO:0008006" key="4">
    <source>
        <dbReference type="Google" id="ProtNLM"/>
    </source>
</evidence>
<accession>A0ABW0V4B0</accession>
<dbReference type="Proteomes" id="UP001596154">
    <property type="component" value="Unassembled WGS sequence"/>
</dbReference>
<name>A0ABW0V4B0_9ACTN</name>
<keyword evidence="1" id="KW-0732">Signal</keyword>
<dbReference type="EMBL" id="JBHSNY010000029">
    <property type="protein sequence ID" value="MFC5639649.1"/>
    <property type="molecule type" value="Genomic_DNA"/>
</dbReference>
<feature type="chain" id="PRO_5045063273" description="Secreted protein" evidence="1">
    <location>
        <begin position="29"/>
        <end position="105"/>
    </location>
</feature>
<sequence>MRRRIPAVIAAAGAAALLTVAVPTSAQAATGTFTYTHAYTKLPVTLNNPPDASCIQTTANGPTTNQTNSSVTLYPSPACQGEPLGTLPPKGTASLAFASVVFTAP</sequence>
<reference evidence="3" key="1">
    <citation type="journal article" date="2019" name="Int. J. Syst. Evol. Microbiol.">
        <title>The Global Catalogue of Microorganisms (GCM) 10K type strain sequencing project: providing services to taxonomists for standard genome sequencing and annotation.</title>
        <authorList>
            <consortium name="The Broad Institute Genomics Platform"/>
            <consortium name="The Broad Institute Genome Sequencing Center for Infectious Disease"/>
            <person name="Wu L."/>
            <person name="Ma J."/>
        </authorList>
    </citation>
    <scope>NUCLEOTIDE SEQUENCE [LARGE SCALE GENOMIC DNA]</scope>
    <source>
        <strain evidence="3">CGMCC 4.7248</strain>
    </source>
</reference>
<evidence type="ECO:0000313" key="3">
    <source>
        <dbReference type="Proteomes" id="UP001596154"/>
    </source>
</evidence>
<evidence type="ECO:0000313" key="2">
    <source>
        <dbReference type="EMBL" id="MFC5639649.1"/>
    </source>
</evidence>
<organism evidence="2 3">
    <name type="scientific">Streptomyces bullii</name>
    <dbReference type="NCBI Taxonomy" id="349910"/>
    <lineage>
        <taxon>Bacteria</taxon>
        <taxon>Bacillati</taxon>
        <taxon>Actinomycetota</taxon>
        <taxon>Actinomycetes</taxon>
        <taxon>Kitasatosporales</taxon>
        <taxon>Streptomycetaceae</taxon>
        <taxon>Streptomyces</taxon>
    </lineage>
</organism>
<comment type="caution">
    <text evidence="2">The sequence shown here is derived from an EMBL/GenBank/DDBJ whole genome shotgun (WGS) entry which is preliminary data.</text>
</comment>